<feature type="non-terminal residue" evidence="4">
    <location>
        <position position="361"/>
    </location>
</feature>
<dbReference type="AlphaFoldDB" id="A0ABD1D8N9"/>
<name>A0ABD1D8N9_CULPP</name>
<evidence type="ECO:0000256" key="2">
    <source>
        <dbReference type="PIRSR" id="PIRSR600101-1"/>
    </source>
</evidence>
<dbReference type="InterPro" id="IPR000101">
    <property type="entry name" value="GGT_peptidase"/>
</dbReference>
<dbReference type="Gene3D" id="3.60.20.40">
    <property type="match status" value="1"/>
</dbReference>
<dbReference type="InterPro" id="IPR043137">
    <property type="entry name" value="GGT_ssub_C"/>
</dbReference>
<dbReference type="Proteomes" id="UP001562425">
    <property type="component" value="Unassembled WGS sequence"/>
</dbReference>
<evidence type="ECO:0000313" key="5">
    <source>
        <dbReference type="Proteomes" id="UP001562425"/>
    </source>
</evidence>
<keyword evidence="5" id="KW-1185">Reference proteome</keyword>
<protein>
    <submittedName>
        <fullName evidence="4">Uncharacterized protein</fullName>
    </submittedName>
</protein>
<dbReference type="PANTHER" id="PTHR11686">
    <property type="entry name" value="GAMMA GLUTAMYL TRANSPEPTIDASE"/>
    <property type="match status" value="1"/>
</dbReference>
<keyword evidence="1" id="KW-1199">Hemostasis impairing toxin</keyword>
<proteinExistence type="predicted"/>
<dbReference type="PANTHER" id="PTHR11686:SF9">
    <property type="entry name" value="RE13973P"/>
    <property type="match status" value="1"/>
</dbReference>
<comment type="caution">
    <text evidence="4">The sequence shown here is derived from an EMBL/GenBank/DDBJ whole genome shotgun (WGS) entry which is preliminary data.</text>
</comment>
<evidence type="ECO:0000256" key="3">
    <source>
        <dbReference type="PIRSR" id="PIRSR600101-2"/>
    </source>
</evidence>
<accession>A0ABD1D8N9</accession>
<feature type="binding site" evidence="3">
    <location>
        <begin position="225"/>
        <end position="227"/>
    </location>
    <ligand>
        <name>L-glutamate</name>
        <dbReference type="ChEBI" id="CHEBI:29985"/>
    </ligand>
</feature>
<keyword evidence="1" id="KW-0800">Toxin</keyword>
<dbReference type="PRINTS" id="PR01210">
    <property type="entry name" value="GGTRANSPTASE"/>
</dbReference>
<feature type="active site" description="Nucleophile" evidence="2">
    <location>
        <position position="207"/>
    </location>
</feature>
<dbReference type="Gene3D" id="1.10.246.130">
    <property type="match status" value="1"/>
</dbReference>
<gene>
    <name evidence="4" type="ORF">pipiens_011630</name>
</gene>
<feature type="binding site" evidence="3">
    <location>
        <position position="249"/>
    </location>
    <ligand>
        <name>L-glutamate</name>
        <dbReference type="ChEBI" id="CHEBI:29985"/>
    </ligand>
</feature>
<dbReference type="FunFam" id="3.60.20.40:FF:000001">
    <property type="entry name" value="Gamma-glutamyltranspeptidase 1"/>
    <property type="match status" value="1"/>
</dbReference>
<feature type="binding site" evidence="3">
    <location>
        <position position="300"/>
    </location>
    <ligand>
        <name>L-glutamate</name>
        <dbReference type="ChEBI" id="CHEBI:29985"/>
    </ligand>
</feature>
<organism evidence="4 5">
    <name type="scientific">Culex pipiens pipiens</name>
    <name type="common">Northern house mosquito</name>
    <dbReference type="NCBI Taxonomy" id="38569"/>
    <lineage>
        <taxon>Eukaryota</taxon>
        <taxon>Metazoa</taxon>
        <taxon>Ecdysozoa</taxon>
        <taxon>Arthropoda</taxon>
        <taxon>Hexapoda</taxon>
        <taxon>Insecta</taxon>
        <taxon>Pterygota</taxon>
        <taxon>Neoptera</taxon>
        <taxon>Endopterygota</taxon>
        <taxon>Diptera</taxon>
        <taxon>Nematocera</taxon>
        <taxon>Culicoidea</taxon>
        <taxon>Culicidae</taxon>
        <taxon>Culicinae</taxon>
        <taxon>Culicini</taxon>
        <taxon>Culex</taxon>
        <taxon>Culex</taxon>
    </lineage>
</organism>
<dbReference type="InterPro" id="IPR043138">
    <property type="entry name" value="GGT_lsub"/>
</dbReference>
<dbReference type="GO" id="GO:0036374">
    <property type="term" value="F:glutathione hydrolase activity"/>
    <property type="evidence" value="ECO:0007669"/>
    <property type="project" value="UniProtKB-ARBA"/>
</dbReference>
<dbReference type="SUPFAM" id="SSF56235">
    <property type="entry name" value="N-terminal nucleophile aminohydrolases (Ntn hydrolases)"/>
    <property type="match status" value="1"/>
</dbReference>
<reference evidence="4 5" key="1">
    <citation type="submission" date="2024-05" db="EMBL/GenBank/DDBJ databases">
        <title>Culex pipiens pipiens assembly and annotation.</title>
        <authorList>
            <person name="Alout H."/>
            <person name="Durand T."/>
        </authorList>
    </citation>
    <scope>NUCLEOTIDE SEQUENCE [LARGE SCALE GENOMIC DNA]</scope>
    <source>
        <strain evidence="4">HA-2024</strain>
        <tissue evidence="4">Whole body</tissue>
    </source>
</reference>
<keyword evidence="1" id="KW-1202">Platelet aggregation activating toxin</keyword>
<evidence type="ECO:0000313" key="4">
    <source>
        <dbReference type="EMBL" id="KAL1394889.1"/>
    </source>
</evidence>
<dbReference type="InterPro" id="IPR029055">
    <property type="entry name" value="Ntn_hydrolases_N"/>
</dbReference>
<evidence type="ECO:0000256" key="1">
    <source>
        <dbReference type="ARBA" id="ARBA00084097"/>
    </source>
</evidence>
<dbReference type="Pfam" id="PF01019">
    <property type="entry name" value="G_glu_transpept"/>
    <property type="match status" value="1"/>
</dbReference>
<dbReference type="EMBL" id="JBEHCU010007401">
    <property type="protein sequence ID" value="KAL1394889.1"/>
    <property type="molecule type" value="Genomic_DNA"/>
</dbReference>
<feature type="binding site" evidence="3">
    <location>
        <begin position="277"/>
        <end position="278"/>
    </location>
    <ligand>
        <name>L-glutamate</name>
        <dbReference type="ChEBI" id="CHEBI:29985"/>
    </ligand>
</feature>
<sequence>MFCSGLSNMQSMGIGGGFIMNLYIKQEGKAYTLDAREISAKASTRDMHLHDPTTTNEGPLSIATPGELKGYWEAHKRFGKLKWNEIIQPTIDICKNGFEMSKHMYDSLHTNSKVKMDKQLRQMYVDEHSNEFYKPGTIIKPDKLCRTLEIIAEQGGDPKYVNIDDLVKNLTSSEYAENIRLTIDENSTKDGPQDYGGQFYIKDSHGTAHISVLGPNGDAISVTSSVNFYFGAAMTGNRTGIIVNSGMDDFSSPGLLNYFGLPGSERNYIQPQKRALSSMAPTIVVGKDGNVKLVVGAAGGTKITTAVAMIIIKMLWFNNDIKEAVDTPRIHHQLIPMALQYEFGNLDGVLQGLESKGHKTF</sequence>